<reference evidence="15" key="1">
    <citation type="submission" date="2020-12" db="EMBL/GenBank/DDBJ databases">
        <title>Bacterial taxonomy.</title>
        <authorList>
            <person name="Pan X."/>
        </authorList>
    </citation>
    <scope>NUCLEOTIDE SEQUENCE</scope>
    <source>
        <strain evidence="15">B2012</strain>
    </source>
</reference>
<dbReference type="SUPFAM" id="SSF49998">
    <property type="entry name" value="Amine oxidase catalytic domain"/>
    <property type="match status" value="1"/>
</dbReference>
<dbReference type="SUPFAM" id="SSF54416">
    <property type="entry name" value="Amine oxidase N-terminal region"/>
    <property type="match status" value="2"/>
</dbReference>
<dbReference type="Pfam" id="PF21994">
    <property type="entry name" value="AGAO-like_N2"/>
    <property type="match status" value="1"/>
</dbReference>
<dbReference type="PANTHER" id="PTHR10638">
    <property type="entry name" value="COPPER AMINE OXIDASE"/>
    <property type="match status" value="1"/>
</dbReference>
<dbReference type="NCBIfam" id="NF008559">
    <property type="entry name" value="PRK11504.1"/>
    <property type="match status" value="1"/>
</dbReference>
<dbReference type="GO" id="GO:0048038">
    <property type="term" value="F:quinone binding"/>
    <property type="evidence" value="ECO:0007669"/>
    <property type="project" value="InterPro"/>
</dbReference>
<evidence type="ECO:0000256" key="5">
    <source>
        <dbReference type="ARBA" id="ARBA00022772"/>
    </source>
</evidence>
<evidence type="ECO:0000256" key="7">
    <source>
        <dbReference type="ARBA" id="ARBA00023008"/>
    </source>
</evidence>
<feature type="active site" description="Schiff-base intermediate with substrate; via topaquinone" evidence="9">
    <location>
        <position position="386"/>
    </location>
</feature>
<dbReference type="InterPro" id="IPR000269">
    <property type="entry name" value="Cu_amine_oxidase"/>
</dbReference>
<evidence type="ECO:0000256" key="10">
    <source>
        <dbReference type="PIRSR" id="PIRSR600269-51"/>
    </source>
</evidence>
<dbReference type="PANTHER" id="PTHR10638:SF41">
    <property type="entry name" value="AMINE OXIDASE"/>
    <property type="match status" value="1"/>
</dbReference>
<comment type="cofactor">
    <cofactor evidence="1">
        <name>Cu cation</name>
        <dbReference type="ChEBI" id="CHEBI:23378"/>
    </cofactor>
</comment>
<protein>
    <recommendedName>
        <fullName evidence="11">Amine oxidase</fullName>
        <ecNumber evidence="11">1.4.3.-</ecNumber>
    </recommendedName>
</protein>
<accession>A0A934MHV2</accession>
<dbReference type="Pfam" id="PF02728">
    <property type="entry name" value="Cu_amine_oxidN3"/>
    <property type="match status" value="1"/>
</dbReference>
<dbReference type="FunFam" id="2.70.98.20:FF:000001">
    <property type="entry name" value="Amine oxidase"/>
    <property type="match status" value="1"/>
</dbReference>
<organism evidence="15 16">
    <name type="scientific">Acuticoccus mangrovi</name>
    <dbReference type="NCBI Taxonomy" id="2796142"/>
    <lineage>
        <taxon>Bacteria</taxon>
        <taxon>Pseudomonadati</taxon>
        <taxon>Pseudomonadota</taxon>
        <taxon>Alphaproteobacteria</taxon>
        <taxon>Hyphomicrobiales</taxon>
        <taxon>Amorphaceae</taxon>
        <taxon>Acuticoccus</taxon>
    </lineage>
</organism>
<evidence type="ECO:0000256" key="4">
    <source>
        <dbReference type="ARBA" id="ARBA00022723"/>
    </source>
</evidence>
<dbReference type="EC" id="1.4.3.-" evidence="11"/>
<proteinExistence type="inferred from homology"/>
<comment type="caution">
    <text evidence="15">The sequence shown here is derived from an EMBL/GenBank/DDBJ whole genome shotgun (WGS) entry which is preliminary data.</text>
</comment>
<feature type="domain" description="Copper amine oxidase catalytic" evidence="12">
    <location>
        <begin position="226"/>
        <end position="629"/>
    </location>
</feature>
<feature type="domain" description="AGAO-like N2" evidence="14">
    <location>
        <begin position="19"/>
        <end position="92"/>
    </location>
</feature>
<dbReference type="InterPro" id="IPR049948">
    <property type="entry name" value="Cu_Am_ox_TPQ-bd"/>
</dbReference>
<dbReference type="RefSeq" id="WP_198883981.1">
    <property type="nucleotide sequence ID" value="NZ_JAEKJA010000023.1"/>
</dbReference>
<evidence type="ECO:0000256" key="9">
    <source>
        <dbReference type="PIRSR" id="PIRSR600269-50"/>
    </source>
</evidence>
<evidence type="ECO:0000259" key="14">
    <source>
        <dbReference type="Pfam" id="PF21994"/>
    </source>
</evidence>
<comment type="PTM">
    <text evidence="10 11">Topaquinone (TPQ) is generated by copper-dependent autoxidation of a specific tyrosyl residue.</text>
</comment>
<feature type="domain" description="Copper amine oxidase N3-terminal" evidence="13">
    <location>
        <begin position="105"/>
        <end position="201"/>
    </location>
</feature>
<dbReference type="Proteomes" id="UP000609531">
    <property type="component" value="Unassembled WGS sequence"/>
</dbReference>
<evidence type="ECO:0000256" key="3">
    <source>
        <dbReference type="ARBA" id="ARBA00011738"/>
    </source>
</evidence>
<dbReference type="Gene3D" id="3.10.450.40">
    <property type="match status" value="2"/>
</dbReference>
<evidence type="ECO:0000259" key="13">
    <source>
        <dbReference type="Pfam" id="PF02728"/>
    </source>
</evidence>
<name>A0A934MHV2_9HYPH</name>
<dbReference type="InterPro" id="IPR054157">
    <property type="entry name" value="AGAO-like_N2"/>
</dbReference>
<keyword evidence="16" id="KW-1185">Reference proteome</keyword>
<dbReference type="GO" id="GO:0008131">
    <property type="term" value="F:primary methylamine oxidase activity"/>
    <property type="evidence" value="ECO:0007669"/>
    <property type="project" value="InterPro"/>
</dbReference>
<comment type="cofactor">
    <cofactor evidence="11">
        <name>Cu cation</name>
        <dbReference type="ChEBI" id="CHEBI:23378"/>
    </cofactor>
    <text evidence="11">Contains 1 topaquinone per subunit.</text>
</comment>
<feature type="active site" description="Proton acceptor" evidence="9">
    <location>
        <position position="302"/>
    </location>
</feature>
<feature type="modified residue" description="2',4',5'-topaquinone" evidence="10">
    <location>
        <position position="386"/>
    </location>
</feature>
<dbReference type="InterPro" id="IPR015798">
    <property type="entry name" value="Cu_amine_oxidase_C"/>
</dbReference>
<dbReference type="InterPro" id="IPR016182">
    <property type="entry name" value="Cu_amine_oxidase_N-reg"/>
</dbReference>
<comment type="similarity">
    <text evidence="2 11">Belongs to the copper/topaquinone oxidase family.</text>
</comment>
<evidence type="ECO:0000256" key="2">
    <source>
        <dbReference type="ARBA" id="ARBA00007983"/>
    </source>
</evidence>
<evidence type="ECO:0000256" key="1">
    <source>
        <dbReference type="ARBA" id="ARBA00001935"/>
    </source>
</evidence>
<keyword evidence="4 11" id="KW-0479">Metal-binding</keyword>
<evidence type="ECO:0000259" key="12">
    <source>
        <dbReference type="Pfam" id="PF01179"/>
    </source>
</evidence>
<keyword evidence="8" id="KW-1015">Disulfide bond</keyword>
<dbReference type="Gene3D" id="2.70.98.20">
    <property type="entry name" value="Copper amine oxidase, catalytic domain"/>
    <property type="match status" value="1"/>
</dbReference>
<sequence length="646" mass="71713">MTDTATAQRDALHPLDPLTPAEIEAAVGIIKRSGEVSGDVRFVSVSLDEPDKAALAAHNAGARVPRRAFVNALDIGRQHVVEASVDLDAGVIAAVEFLTGVQPGIVLEEFVMCEETVKADPKWREAVARRGVTAFDRVIVDPWSVGAYGDERYPDKRLARALAYDRESGDDVGYGRPIEGVVALVDLEAMAVLEVIEDEVIPLPPNSGYYTAASVGPLREDLKPLDIVQPDGPSYTVEGNEVAWQRWRFRIGFTPREGLVLHNIAYEDEGRLRPIVARASMSEMLVPYGDPALTQNKKNVFDNGEYGVGRMANSLELGCDCLGTIHYFDAHLCDMAGNPQTIKNAVCMHEEDYGTLWKHTDWRTRHTEVRRSRRLVMSFFATVGNYDYGFFWYFYQSGDIQLELKLTGVLSVGAIAPDTTPKYGTLVSQQLYAPIHQHHFIFRLDMDVDGEGNSIYEVNTVPSPEGPENPYGASFYSEATLLESEKAAARDADARGGRTWAVVNPNVRNALGQPTGYKIYPGADVARPFAAPDSSVMKRGGFIAHTLWTTAYDPKELYASGPYINQHPEPNGLHRWIERDKPLENEDLVVWYNCATHHVPRPEEWPVMPVAYAGFMLKPFGFFARNPAMDVPPPALRHSCCTSRER</sequence>
<dbReference type="PROSITE" id="PS01164">
    <property type="entry name" value="COPPER_AMINE_OXID_1"/>
    <property type="match status" value="1"/>
</dbReference>
<keyword evidence="5 9" id="KW-0801">TPQ</keyword>
<evidence type="ECO:0000256" key="11">
    <source>
        <dbReference type="RuleBase" id="RU000672"/>
    </source>
</evidence>
<dbReference type="GO" id="GO:0005507">
    <property type="term" value="F:copper ion binding"/>
    <property type="evidence" value="ECO:0007669"/>
    <property type="project" value="InterPro"/>
</dbReference>
<gene>
    <name evidence="15" type="ORF">JCR33_20425</name>
</gene>
<dbReference type="Pfam" id="PF01179">
    <property type="entry name" value="Cu_amine_oxid"/>
    <property type="match status" value="1"/>
</dbReference>
<dbReference type="InterPro" id="IPR036460">
    <property type="entry name" value="Cu_amine_oxidase_C_sf"/>
</dbReference>
<dbReference type="GO" id="GO:0009308">
    <property type="term" value="P:amine metabolic process"/>
    <property type="evidence" value="ECO:0007669"/>
    <property type="project" value="UniProtKB-UniRule"/>
</dbReference>
<dbReference type="AlphaFoldDB" id="A0A934MHV2"/>
<dbReference type="InterPro" id="IPR015802">
    <property type="entry name" value="Cu_amine_oxidase_N3"/>
</dbReference>
<evidence type="ECO:0000313" key="16">
    <source>
        <dbReference type="Proteomes" id="UP000609531"/>
    </source>
</evidence>
<comment type="subunit">
    <text evidence="3">Homodimer.</text>
</comment>
<keyword evidence="6 11" id="KW-0560">Oxidoreductase</keyword>
<evidence type="ECO:0000256" key="8">
    <source>
        <dbReference type="ARBA" id="ARBA00023157"/>
    </source>
</evidence>
<evidence type="ECO:0000313" key="15">
    <source>
        <dbReference type="EMBL" id="MBJ3778078.1"/>
    </source>
</evidence>
<evidence type="ECO:0000256" key="6">
    <source>
        <dbReference type="ARBA" id="ARBA00023002"/>
    </source>
</evidence>
<keyword evidence="7 11" id="KW-0186">Copper</keyword>
<dbReference type="EMBL" id="JAEKJA010000023">
    <property type="protein sequence ID" value="MBJ3778078.1"/>
    <property type="molecule type" value="Genomic_DNA"/>
</dbReference>